<dbReference type="OrthoDB" id="9796486at2"/>
<name>A0A516SJ48_9NEIS</name>
<evidence type="ECO:0000313" key="2">
    <source>
        <dbReference type="Proteomes" id="UP000317550"/>
    </source>
</evidence>
<protein>
    <submittedName>
        <fullName evidence="1">Uncharacterized protein</fullName>
    </submittedName>
</protein>
<reference evidence="2" key="1">
    <citation type="submission" date="2019-07" db="EMBL/GenBank/DDBJ databases">
        <title>Chitinimonas sp. nov., isolated from Ny-Alesund, arctica soil.</title>
        <authorList>
            <person name="Xu Q."/>
            <person name="Peng F."/>
        </authorList>
    </citation>
    <scope>NUCLEOTIDE SEQUENCE [LARGE SCALE GENOMIC DNA]</scope>
    <source>
        <strain evidence="2">R3-44</strain>
    </source>
</reference>
<dbReference type="RefSeq" id="WP_144279455.1">
    <property type="nucleotide sequence ID" value="NZ_CP041730.1"/>
</dbReference>
<evidence type="ECO:0000313" key="1">
    <source>
        <dbReference type="EMBL" id="QDQ28068.1"/>
    </source>
</evidence>
<dbReference type="Proteomes" id="UP000317550">
    <property type="component" value="Chromosome"/>
</dbReference>
<dbReference type="KEGG" id="cari:FNU76_17910"/>
<gene>
    <name evidence="1" type="ORF">FNU76_17910</name>
</gene>
<accession>A0A516SJ48</accession>
<dbReference type="AlphaFoldDB" id="A0A516SJ48"/>
<dbReference type="EMBL" id="CP041730">
    <property type="protein sequence ID" value="QDQ28068.1"/>
    <property type="molecule type" value="Genomic_DNA"/>
</dbReference>
<sequence>MTISTYPDGLDCVWLASDRNGHLGAFVTGGIGPIPVSVLGTTLLAIEEIEGVVCELPPISEVRLLVQMKRPFDFIAMAQRGFFVYDWRDVHRTVHELTHSYEAIAFPSNPITMEMLPEPLRAVAGETLLPMLAFVDETALDIMDKLDCLSGGQMQ</sequence>
<proteinExistence type="predicted"/>
<keyword evidence="2" id="KW-1185">Reference proteome</keyword>
<organism evidence="1 2">
    <name type="scientific">Chitinimonas arctica</name>
    <dbReference type="NCBI Taxonomy" id="2594795"/>
    <lineage>
        <taxon>Bacteria</taxon>
        <taxon>Pseudomonadati</taxon>
        <taxon>Pseudomonadota</taxon>
        <taxon>Betaproteobacteria</taxon>
        <taxon>Neisseriales</taxon>
        <taxon>Chitinibacteraceae</taxon>
        <taxon>Chitinimonas</taxon>
    </lineage>
</organism>